<evidence type="ECO:0000256" key="1">
    <source>
        <dbReference type="ARBA" id="ARBA00022723"/>
    </source>
</evidence>
<keyword evidence="1" id="KW-0479">Metal-binding</keyword>
<keyword evidence="2 4" id="KW-0863">Zinc-finger</keyword>
<keyword evidence="3" id="KW-0862">Zinc</keyword>
<dbReference type="Pfam" id="PF13445">
    <property type="entry name" value="zf-RING_UBOX"/>
    <property type="match status" value="1"/>
</dbReference>
<accession>A0A8C7X1C3</accession>
<dbReference type="GeneTree" id="ENSGT00990000210396"/>
<evidence type="ECO:0000256" key="2">
    <source>
        <dbReference type="ARBA" id="ARBA00022771"/>
    </source>
</evidence>
<dbReference type="SMART" id="SM00184">
    <property type="entry name" value="RING"/>
    <property type="match status" value="1"/>
</dbReference>
<dbReference type="InterPro" id="IPR013083">
    <property type="entry name" value="Znf_RING/FYVE/PHD"/>
</dbReference>
<organism evidence="7 8">
    <name type="scientific">Oryzias sinensis</name>
    <name type="common">Chinese medaka</name>
    <dbReference type="NCBI Taxonomy" id="183150"/>
    <lineage>
        <taxon>Eukaryota</taxon>
        <taxon>Metazoa</taxon>
        <taxon>Chordata</taxon>
        <taxon>Craniata</taxon>
        <taxon>Vertebrata</taxon>
        <taxon>Euteleostomi</taxon>
        <taxon>Actinopterygii</taxon>
        <taxon>Neopterygii</taxon>
        <taxon>Teleostei</taxon>
        <taxon>Neoteleostei</taxon>
        <taxon>Acanthomorphata</taxon>
        <taxon>Ovalentaria</taxon>
        <taxon>Atherinomorphae</taxon>
        <taxon>Beloniformes</taxon>
        <taxon>Adrianichthyidae</taxon>
        <taxon>Oryziinae</taxon>
        <taxon>Oryzias</taxon>
    </lineage>
</organism>
<feature type="region of interest" description="Disordered" evidence="5">
    <location>
        <begin position="78"/>
        <end position="100"/>
    </location>
</feature>
<dbReference type="InterPro" id="IPR027370">
    <property type="entry name" value="Znf-RING_euk"/>
</dbReference>
<sequence>YSLKAPTPEAHQPHNLTCSVCLSLFTEPVTLFCGHSFCRECISSFLSSQQCCPQCRSDVSMKKTPLTTNHALKSLAERAKENERIKKESGTDSQVRRKGFSGSPGLSKHIVVVEFSAYLTFFYLVSKVNESL</sequence>
<evidence type="ECO:0000313" key="7">
    <source>
        <dbReference type="Ensembl" id="ENSOSIP00000006178.1"/>
    </source>
</evidence>
<name>A0A8C7X1C3_9TELE</name>
<dbReference type="PROSITE" id="PS50089">
    <property type="entry name" value="ZF_RING_2"/>
    <property type="match status" value="1"/>
</dbReference>
<dbReference type="AlphaFoldDB" id="A0A8C7X1C3"/>
<dbReference type="Ensembl" id="ENSOSIT00000006620.1">
    <property type="protein sequence ID" value="ENSOSIP00000006178.1"/>
    <property type="gene ID" value="ENSOSIG00000004213.1"/>
</dbReference>
<feature type="domain" description="RING-type" evidence="6">
    <location>
        <begin position="18"/>
        <end position="56"/>
    </location>
</feature>
<reference evidence="7" key="1">
    <citation type="submission" date="2025-08" db="UniProtKB">
        <authorList>
            <consortium name="Ensembl"/>
        </authorList>
    </citation>
    <scope>IDENTIFICATION</scope>
</reference>
<dbReference type="GO" id="GO:0008270">
    <property type="term" value="F:zinc ion binding"/>
    <property type="evidence" value="ECO:0007669"/>
    <property type="project" value="UniProtKB-KW"/>
</dbReference>
<evidence type="ECO:0000256" key="3">
    <source>
        <dbReference type="ARBA" id="ARBA00022833"/>
    </source>
</evidence>
<dbReference type="InterPro" id="IPR001841">
    <property type="entry name" value="Znf_RING"/>
</dbReference>
<dbReference type="PANTHER" id="PTHR25465">
    <property type="entry name" value="B-BOX DOMAIN CONTAINING"/>
    <property type="match status" value="1"/>
</dbReference>
<evidence type="ECO:0000259" key="6">
    <source>
        <dbReference type="PROSITE" id="PS50089"/>
    </source>
</evidence>
<dbReference type="Gene3D" id="3.30.40.10">
    <property type="entry name" value="Zinc/RING finger domain, C3HC4 (zinc finger)"/>
    <property type="match status" value="1"/>
</dbReference>
<reference evidence="7" key="2">
    <citation type="submission" date="2025-09" db="UniProtKB">
        <authorList>
            <consortium name="Ensembl"/>
        </authorList>
    </citation>
    <scope>IDENTIFICATION</scope>
</reference>
<dbReference type="InterPro" id="IPR017907">
    <property type="entry name" value="Znf_RING_CS"/>
</dbReference>
<dbReference type="PANTHER" id="PTHR25465:SF31">
    <property type="entry name" value="RING-TYPE DOMAIN-CONTAINING PROTEIN"/>
    <property type="match status" value="1"/>
</dbReference>
<dbReference type="PROSITE" id="PS00518">
    <property type="entry name" value="ZF_RING_1"/>
    <property type="match status" value="1"/>
</dbReference>
<feature type="compositionally biased region" description="Basic and acidic residues" evidence="5">
    <location>
        <begin position="78"/>
        <end position="90"/>
    </location>
</feature>
<protein>
    <recommendedName>
        <fullName evidence="6">RING-type domain-containing protein</fullName>
    </recommendedName>
</protein>
<dbReference type="InterPro" id="IPR051051">
    <property type="entry name" value="E3_ubiq-ligase_TRIM/RNF"/>
</dbReference>
<keyword evidence="8" id="KW-1185">Reference proteome</keyword>
<evidence type="ECO:0000313" key="8">
    <source>
        <dbReference type="Proteomes" id="UP000694383"/>
    </source>
</evidence>
<dbReference type="Proteomes" id="UP000694383">
    <property type="component" value="Unplaced"/>
</dbReference>
<proteinExistence type="predicted"/>
<evidence type="ECO:0000256" key="4">
    <source>
        <dbReference type="PROSITE-ProRule" id="PRU00175"/>
    </source>
</evidence>
<evidence type="ECO:0000256" key="5">
    <source>
        <dbReference type="SAM" id="MobiDB-lite"/>
    </source>
</evidence>
<dbReference type="SUPFAM" id="SSF57850">
    <property type="entry name" value="RING/U-box"/>
    <property type="match status" value="1"/>
</dbReference>